<dbReference type="Proteomes" id="UP001311915">
    <property type="component" value="Unassembled WGS sequence"/>
</dbReference>
<feature type="compositionally biased region" description="Basic and acidic residues" evidence="6">
    <location>
        <begin position="154"/>
        <end position="163"/>
    </location>
</feature>
<evidence type="ECO:0000313" key="9">
    <source>
        <dbReference type="Proteomes" id="UP001311915"/>
    </source>
</evidence>
<evidence type="ECO:0000256" key="6">
    <source>
        <dbReference type="SAM" id="MobiDB-lite"/>
    </source>
</evidence>
<feature type="region of interest" description="Disordered" evidence="6">
    <location>
        <begin position="153"/>
        <end position="183"/>
    </location>
</feature>
<reference evidence="8 9" key="1">
    <citation type="submission" date="2023-10" db="EMBL/GenBank/DDBJ databases">
        <title>Genome-Wide Identification Analysis in wild type Solanum Pinnatisectum Reveals Some Genes Defensing Phytophthora Infestans.</title>
        <authorList>
            <person name="Sun C."/>
        </authorList>
    </citation>
    <scope>NUCLEOTIDE SEQUENCE [LARGE SCALE GENOMIC DNA]</scope>
    <source>
        <strain evidence="8">LQN</strain>
        <tissue evidence="8">Leaf</tissue>
    </source>
</reference>
<dbReference type="Gene3D" id="2.20.25.80">
    <property type="entry name" value="WRKY domain"/>
    <property type="match status" value="1"/>
</dbReference>
<evidence type="ECO:0000256" key="1">
    <source>
        <dbReference type="ARBA" id="ARBA00004123"/>
    </source>
</evidence>
<evidence type="ECO:0000256" key="2">
    <source>
        <dbReference type="ARBA" id="ARBA00023015"/>
    </source>
</evidence>
<evidence type="ECO:0000256" key="3">
    <source>
        <dbReference type="ARBA" id="ARBA00023125"/>
    </source>
</evidence>
<comment type="subcellular location">
    <subcellularLocation>
        <location evidence="1">Nucleus</location>
    </subcellularLocation>
</comment>
<keyword evidence="2" id="KW-0805">Transcription regulation</keyword>
<keyword evidence="5" id="KW-0539">Nucleus</keyword>
<organism evidence="8 9">
    <name type="scientific">Solanum pinnatisectum</name>
    <name type="common">tansyleaf nightshade</name>
    <dbReference type="NCBI Taxonomy" id="50273"/>
    <lineage>
        <taxon>Eukaryota</taxon>
        <taxon>Viridiplantae</taxon>
        <taxon>Streptophyta</taxon>
        <taxon>Embryophyta</taxon>
        <taxon>Tracheophyta</taxon>
        <taxon>Spermatophyta</taxon>
        <taxon>Magnoliopsida</taxon>
        <taxon>eudicotyledons</taxon>
        <taxon>Gunneridae</taxon>
        <taxon>Pentapetalae</taxon>
        <taxon>asterids</taxon>
        <taxon>lamiids</taxon>
        <taxon>Solanales</taxon>
        <taxon>Solanaceae</taxon>
        <taxon>Solanoideae</taxon>
        <taxon>Solaneae</taxon>
        <taxon>Solanum</taxon>
    </lineage>
</organism>
<dbReference type="SUPFAM" id="SSF118290">
    <property type="entry name" value="WRKY DNA-binding domain"/>
    <property type="match status" value="1"/>
</dbReference>
<proteinExistence type="predicted"/>
<keyword evidence="4" id="KW-0804">Transcription</keyword>
<dbReference type="EMBL" id="JAWPEI010000009">
    <property type="protein sequence ID" value="KAK4717034.1"/>
    <property type="molecule type" value="Genomic_DNA"/>
</dbReference>
<dbReference type="FunFam" id="2.20.25.80:FF:000003">
    <property type="entry name" value="WRKY transcription factor 57"/>
    <property type="match status" value="1"/>
</dbReference>
<evidence type="ECO:0000256" key="5">
    <source>
        <dbReference type="ARBA" id="ARBA00023242"/>
    </source>
</evidence>
<dbReference type="PANTHER" id="PTHR31221">
    <property type="entry name" value="WRKY TRANSCRIPTION FACTOR PROTEIN 1-RELATED"/>
    <property type="match status" value="1"/>
</dbReference>
<dbReference type="GO" id="GO:0043565">
    <property type="term" value="F:sequence-specific DNA binding"/>
    <property type="evidence" value="ECO:0007669"/>
    <property type="project" value="InterPro"/>
</dbReference>
<dbReference type="GO" id="GO:0003700">
    <property type="term" value="F:DNA-binding transcription factor activity"/>
    <property type="evidence" value="ECO:0007669"/>
    <property type="project" value="InterPro"/>
</dbReference>
<evidence type="ECO:0000313" key="8">
    <source>
        <dbReference type="EMBL" id="KAK4717034.1"/>
    </source>
</evidence>
<dbReference type="SMART" id="SM00774">
    <property type="entry name" value="WRKY"/>
    <property type="match status" value="1"/>
</dbReference>
<accession>A0AAV9KWN6</accession>
<dbReference type="PANTHER" id="PTHR31221:SF378">
    <property type="entry name" value="WRKY TRANSCRIPTION FACTOR 23-RELATED"/>
    <property type="match status" value="1"/>
</dbReference>
<dbReference type="AlphaFoldDB" id="A0AAV9KWN6"/>
<comment type="caution">
    <text evidence="8">The sequence shown here is derived from an EMBL/GenBank/DDBJ whole genome shotgun (WGS) entry which is preliminary data.</text>
</comment>
<sequence length="317" mass="35750">MEKLKKKKIPLGPPCFYFITLIYINHKESSSHLQKSSVSMEKENNVKTEITNTSIGNGNSSSNTMFDIEKDYSLSFLLETMFGVDEHPDCYNNNTTSSIFDLLMIPSHPHPQQQRFITCSSVPESSSILSDQLINDSVTPNLWSISSSSTELAADNHQEDHQPKYKKQLKPNKKKQKGKKEPRFAFMTKSEVDHLDDGFRWRKYGQKAVKNSPFPRSYYRCTTSSCGVKKRVERSIQDTSIVVTTYEGVHTHPCPLTPRGWVGVQPVTTTYGGRVGGGVGGRRSHYGDYSSSLISTNNSLQEKRFWNSSNSSLAKDI</sequence>
<dbReference type="InterPro" id="IPR003657">
    <property type="entry name" value="WRKY_dom"/>
</dbReference>
<keyword evidence="9" id="KW-1185">Reference proteome</keyword>
<gene>
    <name evidence="8" type="ORF">R3W88_015372</name>
</gene>
<keyword evidence="3" id="KW-0238">DNA-binding</keyword>
<dbReference type="GO" id="GO:0005634">
    <property type="term" value="C:nucleus"/>
    <property type="evidence" value="ECO:0007669"/>
    <property type="project" value="UniProtKB-SubCell"/>
</dbReference>
<dbReference type="Pfam" id="PF03106">
    <property type="entry name" value="WRKY"/>
    <property type="match status" value="1"/>
</dbReference>
<dbReference type="InterPro" id="IPR044810">
    <property type="entry name" value="WRKY_plant"/>
</dbReference>
<name>A0AAV9KWN6_9SOLN</name>
<protein>
    <recommendedName>
        <fullName evidence="7">WRKY domain-containing protein</fullName>
    </recommendedName>
</protein>
<dbReference type="InterPro" id="IPR036576">
    <property type="entry name" value="WRKY_dom_sf"/>
</dbReference>
<feature type="compositionally biased region" description="Basic residues" evidence="6">
    <location>
        <begin position="164"/>
        <end position="180"/>
    </location>
</feature>
<dbReference type="PROSITE" id="PS50811">
    <property type="entry name" value="WRKY"/>
    <property type="match status" value="1"/>
</dbReference>
<evidence type="ECO:0000259" key="7">
    <source>
        <dbReference type="PROSITE" id="PS50811"/>
    </source>
</evidence>
<evidence type="ECO:0000256" key="4">
    <source>
        <dbReference type="ARBA" id="ARBA00023163"/>
    </source>
</evidence>
<feature type="domain" description="WRKY" evidence="7">
    <location>
        <begin position="190"/>
        <end position="255"/>
    </location>
</feature>